<dbReference type="PANTHER" id="PTHR28538">
    <property type="entry name" value="INTEGRAL INNER NUCLEAR MEMBRANE PROTEIN IMA1"/>
    <property type="match status" value="1"/>
</dbReference>
<evidence type="ECO:0000256" key="3">
    <source>
        <dbReference type="ARBA" id="ARBA00022989"/>
    </source>
</evidence>
<feature type="compositionally biased region" description="Low complexity" evidence="6">
    <location>
        <begin position="578"/>
        <end position="588"/>
    </location>
</feature>
<accession>A0A8H7UQ62</accession>
<evidence type="ECO:0000256" key="4">
    <source>
        <dbReference type="ARBA" id="ARBA00023136"/>
    </source>
</evidence>
<comment type="caution">
    <text evidence="9">The sequence shown here is derived from an EMBL/GenBank/DDBJ whole genome shotgun (WGS) entry which is preliminary data.</text>
</comment>
<dbReference type="GO" id="GO:0034992">
    <property type="term" value="C:microtubule organizing center attachment site"/>
    <property type="evidence" value="ECO:0007669"/>
    <property type="project" value="TreeGrafter"/>
</dbReference>
<dbReference type="InterPro" id="IPR042321">
    <property type="entry name" value="Ima1"/>
</dbReference>
<feature type="domain" description="Ima1 N-terminal" evidence="8">
    <location>
        <begin position="43"/>
        <end position="168"/>
    </location>
</feature>
<evidence type="ECO:0000256" key="7">
    <source>
        <dbReference type="SAM" id="Phobius"/>
    </source>
</evidence>
<gene>
    <name evidence="9" type="ORF">INT44_003151</name>
</gene>
<dbReference type="GO" id="GO:0071765">
    <property type="term" value="P:nuclear inner membrane organization"/>
    <property type="evidence" value="ECO:0007669"/>
    <property type="project" value="InterPro"/>
</dbReference>
<evidence type="ECO:0000256" key="5">
    <source>
        <dbReference type="ARBA" id="ARBA00023242"/>
    </source>
</evidence>
<keyword evidence="3 7" id="KW-1133">Transmembrane helix</keyword>
<feature type="compositionally biased region" description="Acidic residues" evidence="6">
    <location>
        <begin position="456"/>
        <end position="467"/>
    </location>
</feature>
<keyword evidence="5" id="KW-0539">Nucleus</keyword>
<evidence type="ECO:0000256" key="2">
    <source>
        <dbReference type="ARBA" id="ARBA00022692"/>
    </source>
</evidence>
<reference evidence="9" key="1">
    <citation type="submission" date="2020-12" db="EMBL/GenBank/DDBJ databases">
        <title>Metabolic potential, ecology and presence of endohyphal bacteria is reflected in genomic diversity of Mucoromycotina.</title>
        <authorList>
            <person name="Muszewska A."/>
            <person name="Okrasinska A."/>
            <person name="Steczkiewicz K."/>
            <person name="Drgas O."/>
            <person name="Orlowska M."/>
            <person name="Perlinska-Lenart U."/>
            <person name="Aleksandrzak-Piekarczyk T."/>
            <person name="Szatraj K."/>
            <person name="Zielenkiewicz U."/>
            <person name="Pilsyk S."/>
            <person name="Malc E."/>
            <person name="Mieczkowski P."/>
            <person name="Kruszewska J.S."/>
            <person name="Biernat P."/>
            <person name="Pawlowska J."/>
        </authorList>
    </citation>
    <scope>NUCLEOTIDE SEQUENCE</scope>
    <source>
        <strain evidence="9">WA0000051536</strain>
    </source>
</reference>
<protein>
    <recommendedName>
        <fullName evidence="8">Ima1 N-terminal domain-containing protein</fullName>
    </recommendedName>
</protein>
<dbReference type="PANTHER" id="PTHR28538:SF1">
    <property type="entry name" value="INTEGRAL INNER NUCLEAR MEMBRANE PROTEIN IMA1"/>
    <property type="match status" value="1"/>
</dbReference>
<evidence type="ECO:0000256" key="1">
    <source>
        <dbReference type="ARBA" id="ARBA00004473"/>
    </source>
</evidence>
<dbReference type="AlphaFoldDB" id="A0A8H7UQ62"/>
<keyword evidence="10" id="KW-1185">Reference proteome</keyword>
<feature type="transmembrane region" description="Helical" evidence="7">
    <location>
        <begin position="13"/>
        <end position="34"/>
    </location>
</feature>
<dbReference type="GO" id="GO:0005637">
    <property type="term" value="C:nuclear inner membrane"/>
    <property type="evidence" value="ECO:0007669"/>
    <property type="project" value="UniProtKB-SubCell"/>
</dbReference>
<organism evidence="9 10">
    <name type="scientific">Umbelopsis vinacea</name>
    <dbReference type="NCBI Taxonomy" id="44442"/>
    <lineage>
        <taxon>Eukaryota</taxon>
        <taxon>Fungi</taxon>
        <taxon>Fungi incertae sedis</taxon>
        <taxon>Mucoromycota</taxon>
        <taxon>Mucoromycotina</taxon>
        <taxon>Umbelopsidomycetes</taxon>
        <taxon>Umbelopsidales</taxon>
        <taxon>Umbelopsidaceae</taxon>
        <taxon>Umbelopsis</taxon>
    </lineage>
</organism>
<comment type="subcellular location">
    <subcellularLocation>
        <location evidence="1">Nucleus inner membrane</location>
        <topology evidence="1">Multi-pass membrane protein</topology>
    </subcellularLocation>
</comment>
<feature type="compositionally biased region" description="Acidic residues" evidence="6">
    <location>
        <begin position="533"/>
        <end position="549"/>
    </location>
</feature>
<proteinExistence type="predicted"/>
<feature type="region of interest" description="Disordered" evidence="6">
    <location>
        <begin position="456"/>
        <end position="595"/>
    </location>
</feature>
<evidence type="ECO:0000256" key="6">
    <source>
        <dbReference type="SAM" id="MobiDB-lite"/>
    </source>
</evidence>
<evidence type="ECO:0000313" key="9">
    <source>
        <dbReference type="EMBL" id="KAG2186924.1"/>
    </source>
</evidence>
<sequence>MGIGAFISLLSKVASAIIIFSLGALCAVVVLLIYDIVYPPIQVTCWYCNEQSALKARGEETSNRWYCRKCENLNVRDENGDIVDEFPEMYSAKSNRPVLPRRDLSQRFQSNILCEDCVRKQQIIYNESRHYVKDETDPDYKLSLQVANWQREDLEEQYPLCEDCSTRVEQVLKEKNVPAMKREADDEEDDSWLDLMPDPEPIKLAQKPSLAFTVLSRVKGLLWHLTHLSSLIIYSLALWNPSAVRNFLIREGKSPFSIPFQSLKDKEWEYWQYWMVMSLASLYWMNWEPLTLRWYGHDRVQLHNFKQYKIAQRALFGLRVSFPLLLVSTTSDIQIKSLGGLWVTLSISLLTFGMIKLTISFVERPARAITGRSMPKTKPLVRERSDLRRTKPAWQPMKLARQLREAVVRYVPAIESYGLNGFGWKDDIFEPNPPPNDDFVKRNALVLMEEMKDVEYGTDSDDNDSGSDDFTSGLSWRPRTSLKPRQNRNFIRPRPLATKREVTATKRLDGHAPAPSVTRQRVSRRRLPLDYLDSGDEYEKDASDSDEDADRSGVPWRPHRPKPKKTVKTGLFENMQVRSSSARTSSSAYPSQRVF</sequence>
<dbReference type="GO" id="GO:0034506">
    <property type="term" value="C:chromosome, centromeric core domain"/>
    <property type="evidence" value="ECO:0007669"/>
    <property type="project" value="TreeGrafter"/>
</dbReference>
<evidence type="ECO:0000259" key="8">
    <source>
        <dbReference type="Pfam" id="PF09779"/>
    </source>
</evidence>
<dbReference type="OrthoDB" id="5966927at2759"/>
<dbReference type="GO" id="GO:0044732">
    <property type="term" value="C:mitotic spindle pole body"/>
    <property type="evidence" value="ECO:0007669"/>
    <property type="project" value="TreeGrafter"/>
</dbReference>
<feature type="compositionally biased region" description="Basic residues" evidence="6">
    <location>
        <begin position="557"/>
        <end position="567"/>
    </location>
</feature>
<keyword evidence="2 7" id="KW-0812">Transmembrane</keyword>
<evidence type="ECO:0000313" key="10">
    <source>
        <dbReference type="Proteomes" id="UP000612746"/>
    </source>
</evidence>
<keyword evidence="4 7" id="KW-0472">Membrane</keyword>
<dbReference type="EMBL" id="JAEPRA010000004">
    <property type="protein sequence ID" value="KAG2186924.1"/>
    <property type="molecule type" value="Genomic_DNA"/>
</dbReference>
<feature type="compositionally biased region" description="Basic and acidic residues" evidence="6">
    <location>
        <begin position="498"/>
        <end position="510"/>
    </location>
</feature>
<dbReference type="Proteomes" id="UP000612746">
    <property type="component" value="Unassembled WGS sequence"/>
</dbReference>
<dbReference type="Pfam" id="PF09779">
    <property type="entry name" value="Ima1_N"/>
    <property type="match status" value="1"/>
</dbReference>
<dbReference type="InterPro" id="IPR018617">
    <property type="entry name" value="Ima1_N"/>
</dbReference>
<name>A0A8H7UQ62_9FUNG</name>